<name>Q6SGU4_9BACT</name>
<reference evidence="1" key="2">
    <citation type="submission" date="2004-02" db="EMBL/GenBank/DDBJ databases">
        <authorList>
            <person name="Heidelberg J.F."/>
            <person name="Eisen J.A."/>
            <person name="Nelson W.C."/>
            <person name="DeLong E.F."/>
        </authorList>
    </citation>
    <scope>NUCLEOTIDE SEQUENCE</scope>
</reference>
<organism evidence="1">
    <name type="scientific">uncultured marine bacterium 463</name>
    <dbReference type="NCBI Taxonomy" id="257394"/>
    <lineage>
        <taxon>Bacteria</taxon>
        <taxon>environmental samples</taxon>
    </lineage>
</organism>
<gene>
    <name evidence="1" type="ORF">MBMO_EBAC080-L32B05.16</name>
</gene>
<dbReference type="AlphaFoldDB" id="Q6SGU4"/>
<proteinExistence type="predicted"/>
<dbReference type="EMBL" id="AY458641">
    <property type="protein sequence ID" value="AAS07887.1"/>
    <property type="molecule type" value="Genomic_DNA"/>
</dbReference>
<evidence type="ECO:0000313" key="1">
    <source>
        <dbReference type="EMBL" id="AAS07887.1"/>
    </source>
</evidence>
<sequence>MGVECLQDHELIANQTIKIARELLAISRQILLVTFDVLGLN</sequence>
<reference evidence="1" key="1">
    <citation type="submission" date="2003-12" db="EMBL/GenBank/DDBJ databases">
        <title>Monterey Bay Coastal Ocean Microbial Observatory environmental clone sequencing.</title>
        <authorList>
            <person name="DeLong E.F."/>
        </authorList>
    </citation>
    <scope>NUCLEOTIDE SEQUENCE</scope>
</reference>
<protein>
    <submittedName>
        <fullName evidence="1">Uncharacterized protein</fullName>
    </submittedName>
</protein>
<accession>Q6SGU4</accession>